<evidence type="ECO:0000256" key="6">
    <source>
        <dbReference type="PIRSR" id="PIRSR000190-1"/>
    </source>
</evidence>
<dbReference type="Proteomes" id="UP000075606">
    <property type="component" value="Unassembled WGS sequence"/>
</dbReference>
<feature type="domain" description="Pyridoxamine 5'-phosphate oxidase N-terminal" evidence="8">
    <location>
        <begin position="34"/>
        <end position="161"/>
    </location>
</feature>
<dbReference type="InterPro" id="IPR019740">
    <property type="entry name" value="Pyridox_Oxase_CS"/>
</dbReference>
<feature type="binding site" evidence="5 6">
    <location>
        <position position="132"/>
    </location>
    <ligand>
        <name>substrate</name>
    </ligand>
</feature>
<comment type="caution">
    <text evidence="10">The sequence shown here is derived from an EMBL/GenBank/DDBJ whole genome shotgun (WGS) entry which is preliminary data.</text>
</comment>
<comment type="subunit">
    <text evidence="5">Homodimer.</text>
</comment>
<evidence type="ECO:0000256" key="5">
    <source>
        <dbReference type="HAMAP-Rule" id="MF_01629"/>
    </source>
</evidence>
<comment type="function">
    <text evidence="5">Catalyzes the oxidation of either pyridoxine 5'-phosphate (PNP) or pyridoxamine 5'-phosphate (PMP) into pyridoxal 5'-phosphate (PLP).</text>
</comment>
<feature type="binding site" evidence="5 6">
    <location>
        <position position="128"/>
    </location>
    <ligand>
        <name>substrate</name>
    </ligand>
</feature>
<dbReference type="AlphaFoldDB" id="A0A150X6E6"/>
<name>A0A150X6E6_9BACT</name>
<dbReference type="Pfam" id="PF01243">
    <property type="entry name" value="PNPOx_N"/>
    <property type="match status" value="1"/>
</dbReference>
<dbReference type="InterPro" id="IPR012349">
    <property type="entry name" value="Split_barrel_FMN-bd"/>
</dbReference>
<dbReference type="GO" id="GO:0008615">
    <property type="term" value="P:pyridoxine biosynthetic process"/>
    <property type="evidence" value="ECO:0007669"/>
    <property type="project" value="UniProtKB-UniRule"/>
</dbReference>
<keyword evidence="3 5" id="KW-0288">FMN</keyword>
<protein>
    <recommendedName>
        <fullName evidence="5">Pyridoxine/pyridoxamine 5'-phosphate oxidase</fullName>
        <ecNumber evidence="5">1.4.3.5</ecNumber>
    </recommendedName>
    <alternativeName>
        <fullName evidence="5">PNP/PMP oxidase</fullName>
        <shortName evidence="5">PNPOx</shortName>
    </alternativeName>
    <alternativeName>
        <fullName evidence="5">Pyridoxal 5'-phosphate synthase</fullName>
    </alternativeName>
</protein>
<dbReference type="PROSITE" id="PS01064">
    <property type="entry name" value="PYRIDOX_OXIDASE"/>
    <property type="match status" value="1"/>
</dbReference>
<sequence>MADNIADLRKEYTNASLDIESANSNPFIQFDKWFKEAQQAELPEPNAMVLSTVDTQGQPFQRTVLMKALDQQGVVFYTNYKSRKAEQIAENNRVNILFPWFPMERQVSIQGRAVKVTNKESLNYFLSRPHGSQLGAWVSQQSSVINSRSILEMKLAEIKQKFKEGKVPLPDFWGGYRVEPTSFEFWQGRQNRLHDRLLYEKQADNTWKISRLSP</sequence>
<feature type="binding site" evidence="5 6">
    <location>
        <begin position="192"/>
        <end position="194"/>
    </location>
    <ligand>
        <name>substrate</name>
    </ligand>
</feature>
<feature type="binding site" evidence="6">
    <location>
        <begin position="9"/>
        <end position="12"/>
    </location>
    <ligand>
        <name>substrate</name>
    </ligand>
</feature>
<evidence type="ECO:0000256" key="7">
    <source>
        <dbReference type="PIRSR" id="PIRSR000190-2"/>
    </source>
</evidence>
<comment type="pathway">
    <text evidence="5">Cofactor metabolism; pyridoxal 5'-phosphate salvage; pyridoxal 5'-phosphate from pyridoxamine 5'-phosphate: step 1/1.</text>
</comment>
<comment type="cofactor">
    <cofactor evidence="5 7">
        <name>FMN</name>
        <dbReference type="ChEBI" id="CHEBI:58210"/>
    </cofactor>
    <text evidence="5 7">Binds 1 FMN per subunit.</text>
</comment>
<dbReference type="Gene3D" id="2.30.110.10">
    <property type="entry name" value="Electron Transport, Fmn-binding Protein, Chain A"/>
    <property type="match status" value="1"/>
</dbReference>
<evidence type="ECO:0000256" key="3">
    <source>
        <dbReference type="ARBA" id="ARBA00022643"/>
    </source>
</evidence>
<dbReference type="PANTHER" id="PTHR10851">
    <property type="entry name" value="PYRIDOXINE-5-PHOSPHATE OXIDASE"/>
    <property type="match status" value="1"/>
</dbReference>
<proteinExistence type="inferred from homology"/>
<evidence type="ECO:0000313" key="10">
    <source>
        <dbReference type="EMBL" id="KYG74307.1"/>
    </source>
</evidence>
<evidence type="ECO:0000256" key="2">
    <source>
        <dbReference type="ARBA" id="ARBA00022630"/>
    </source>
</evidence>
<evidence type="ECO:0000259" key="9">
    <source>
        <dbReference type="Pfam" id="PF10590"/>
    </source>
</evidence>
<feature type="binding site" evidence="5 6">
    <location>
        <position position="124"/>
    </location>
    <ligand>
        <name>substrate</name>
    </ligand>
</feature>
<dbReference type="OrthoDB" id="9780392at2"/>
<feature type="binding site" evidence="5 7">
    <location>
        <begin position="62"/>
        <end position="67"/>
    </location>
    <ligand>
        <name>FMN</name>
        <dbReference type="ChEBI" id="CHEBI:58210"/>
    </ligand>
</feature>
<evidence type="ECO:0000259" key="8">
    <source>
        <dbReference type="Pfam" id="PF01243"/>
    </source>
</evidence>
<feature type="binding site" evidence="5 7">
    <location>
        <begin position="77"/>
        <end position="78"/>
    </location>
    <ligand>
        <name>FMN</name>
        <dbReference type="ChEBI" id="CHEBI:58210"/>
    </ligand>
</feature>
<dbReference type="Pfam" id="PF10590">
    <property type="entry name" value="PNP_phzG_C"/>
    <property type="match status" value="1"/>
</dbReference>
<dbReference type="NCBIfam" id="NF004231">
    <property type="entry name" value="PRK05679.1"/>
    <property type="match status" value="1"/>
</dbReference>
<keyword evidence="2 5" id="KW-0285">Flavoprotein</keyword>
<dbReference type="EC" id="1.4.3.5" evidence="5"/>
<comment type="pathway">
    <text evidence="5">Cofactor metabolism; pyridoxal 5'-phosphate salvage; pyridoxal 5'-phosphate from pyridoxine 5'-phosphate: step 1/1.</text>
</comment>
<comment type="similarity">
    <text evidence="1 5">Belongs to the pyridoxamine 5'-phosphate oxidase family.</text>
</comment>
<dbReference type="GO" id="GO:0004733">
    <property type="term" value="F:pyridoxamine phosphate oxidase activity"/>
    <property type="evidence" value="ECO:0007669"/>
    <property type="project" value="UniProtKB-UniRule"/>
</dbReference>
<dbReference type="PANTHER" id="PTHR10851:SF0">
    <property type="entry name" value="PYRIDOXINE-5'-PHOSPHATE OXIDASE"/>
    <property type="match status" value="1"/>
</dbReference>
<evidence type="ECO:0000313" key="11">
    <source>
        <dbReference type="Proteomes" id="UP000075606"/>
    </source>
</evidence>
<keyword evidence="4 5" id="KW-0560">Oxidoreductase</keyword>
<dbReference type="EMBL" id="LRPC01000028">
    <property type="protein sequence ID" value="KYG74307.1"/>
    <property type="molecule type" value="Genomic_DNA"/>
</dbReference>
<dbReference type="GO" id="GO:0010181">
    <property type="term" value="F:FMN binding"/>
    <property type="evidence" value="ECO:0007669"/>
    <property type="project" value="UniProtKB-UniRule"/>
</dbReference>
<dbReference type="STRING" id="333140.AWW68_14000"/>
<dbReference type="InterPro" id="IPR011576">
    <property type="entry name" value="Pyridox_Oxase_N"/>
</dbReference>
<reference evidence="10 11" key="1">
    <citation type="submission" date="2016-01" db="EMBL/GenBank/DDBJ databases">
        <title>Genome sequencing of Roseivirga spongicola UST030701-084.</title>
        <authorList>
            <person name="Selvaratnam C."/>
            <person name="Thevarajoo S."/>
            <person name="Goh K.M."/>
            <person name="Ee R."/>
            <person name="Chan K.-G."/>
            <person name="Chong C.S."/>
        </authorList>
    </citation>
    <scope>NUCLEOTIDE SEQUENCE [LARGE SCALE GENOMIC DNA]</scope>
    <source>
        <strain evidence="10 11">UST030701-084</strain>
    </source>
</reference>
<evidence type="ECO:0000256" key="1">
    <source>
        <dbReference type="ARBA" id="ARBA00007301"/>
    </source>
</evidence>
<keyword evidence="11" id="KW-1185">Reference proteome</keyword>
<comment type="catalytic activity">
    <reaction evidence="5">
        <text>pyridoxamine 5'-phosphate + O2 + H2O = pyridoxal 5'-phosphate + H2O2 + NH4(+)</text>
        <dbReference type="Rhea" id="RHEA:15817"/>
        <dbReference type="ChEBI" id="CHEBI:15377"/>
        <dbReference type="ChEBI" id="CHEBI:15379"/>
        <dbReference type="ChEBI" id="CHEBI:16240"/>
        <dbReference type="ChEBI" id="CHEBI:28938"/>
        <dbReference type="ChEBI" id="CHEBI:58451"/>
        <dbReference type="ChEBI" id="CHEBI:597326"/>
        <dbReference type="EC" id="1.4.3.5"/>
    </reaction>
</comment>
<feature type="binding site" evidence="5 7">
    <location>
        <begin position="141"/>
        <end position="142"/>
    </location>
    <ligand>
        <name>FMN</name>
        <dbReference type="ChEBI" id="CHEBI:58210"/>
    </ligand>
</feature>
<feature type="binding site" evidence="5 6">
    <location>
        <position position="67"/>
    </location>
    <ligand>
        <name>substrate</name>
    </ligand>
</feature>
<feature type="binding site" evidence="5 7">
    <location>
        <position position="84"/>
    </location>
    <ligand>
        <name>FMN</name>
        <dbReference type="ChEBI" id="CHEBI:58210"/>
    </ligand>
</feature>
<dbReference type="SUPFAM" id="SSF50475">
    <property type="entry name" value="FMN-binding split barrel"/>
    <property type="match status" value="1"/>
</dbReference>
<dbReference type="RefSeq" id="WP_068224187.1">
    <property type="nucleotide sequence ID" value="NZ_LRPC01000028.1"/>
</dbReference>
<feature type="domain" description="Pyridoxine 5'-phosphate oxidase dimerisation C-terminal" evidence="9">
    <location>
        <begin position="173"/>
        <end position="214"/>
    </location>
</feature>
<feature type="binding site" evidence="5 7">
    <location>
        <position position="106"/>
    </location>
    <ligand>
        <name>FMN</name>
        <dbReference type="ChEBI" id="CHEBI:58210"/>
    </ligand>
</feature>
<feature type="binding site" evidence="5 7">
    <location>
        <position position="186"/>
    </location>
    <ligand>
        <name>FMN</name>
        <dbReference type="ChEBI" id="CHEBI:58210"/>
    </ligand>
</feature>
<evidence type="ECO:0000256" key="4">
    <source>
        <dbReference type="ARBA" id="ARBA00023002"/>
    </source>
</evidence>
<dbReference type="NCBIfam" id="TIGR00558">
    <property type="entry name" value="pdxH"/>
    <property type="match status" value="1"/>
</dbReference>
<organism evidence="10 11">
    <name type="scientific">Roseivirga spongicola</name>
    <dbReference type="NCBI Taxonomy" id="333140"/>
    <lineage>
        <taxon>Bacteria</taxon>
        <taxon>Pseudomonadati</taxon>
        <taxon>Bacteroidota</taxon>
        <taxon>Cytophagia</taxon>
        <taxon>Cytophagales</taxon>
        <taxon>Roseivirgaceae</taxon>
        <taxon>Roseivirga</taxon>
    </lineage>
</organism>
<dbReference type="InterPro" id="IPR000659">
    <property type="entry name" value="Pyridox_Oxase"/>
</dbReference>
<feature type="binding site" evidence="5 7">
    <location>
        <position position="83"/>
    </location>
    <ligand>
        <name>FMN</name>
        <dbReference type="ChEBI" id="CHEBI:58210"/>
    </ligand>
</feature>
<keyword evidence="5" id="KW-0664">Pyridoxine biosynthesis</keyword>
<dbReference type="HAMAP" id="MF_01629">
    <property type="entry name" value="PdxH"/>
    <property type="match status" value="1"/>
</dbReference>
<dbReference type="PIRSF" id="PIRSF000190">
    <property type="entry name" value="Pyd_amn-ph_oxd"/>
    <property type="match status" value="1"/>
</dbReference>
<dbReference type="UniPathway" id="UPA01068">
    <property type="reaction ID" value="UER00304"/>
</dbReference>
<dbReference type="InterPro" id="IPR019576">
    <property type="entry name" value="Pyridoxamine_oxidase_dimer_C"/>
</dbReference>
<comment type="catalytic activity">
    <reaction evidence="5">
        <text>pyridoxine 5'-phosphate + O2 = pyridoxal 5'-phosphate + H2O2</text>
        <dbReference type="Rhea" id="RHEA:15149"/>
        <dbReference type="ChEBI" id="CHEBI:15379"/>
        <dbReference type="ChEBI" id="CHEBI:16240"/>
        <dbReference type="ChEBI" id="CHEBI:58589"/>
        <dbReference type="ChEBI" id="CHEBI:597326"/>
        <dbReference type="EC" id="1.4.3.5"/>
    </reaction>
</comment>
<accession>A0A150X6E6</accession>
<gene>
    <name evidence="5" type="primary">pdxH</name>
    <name evidence="10" type="ORF">AWW68_14000</name>
</gene>
<feature type="binding site" evidence="5 7">
    <location>
        <position position="196"/>
    </location>
    <ligand>
        <name>FMN</name>
        <dbReference type="ChEBI" id="CHEBI:58210"/>
    </ligand>
</feature>